<dbReference type="CDD" id="cd19120">
    <property type="entry name" value="AKR_AKR3C2-3"/>
    <property type="match status" value="1"/>
</dbReference>
<dbReference type="InterPro" id="IPR036812">
    <property type="entry name" value="NAD(P)_OxRdtase_dom_sf"/>
</dbReference>
<keyword evidence="7" id="KW-1185">Reference proteome</keyword>
<dbReference type="FunFam" id="3.20.20.100:FF:000002">
    <property type="entry name" value="2,5-diketo-D-gluconic acid reductase A"/>
    <property type="match status" value="1"/>
</dbReference>
<evidence type="ECO:0000313" key="7">
    <source>
        <dbReference type="Proteomes" id="UP000774326"/>
    </source>
</evidence>
<dbReference type="PRINTS" id="PR00069">
    <property type="entry name" value="ALDKETRDTASE"/>
</dbReference>
<feature type="site" description="Lowers pKa of active site Tyr" evidence="4">
    <location>
        <position position="105"/>
    </location>
</feature>
<dbReference type="Pfam" id="PF00248">
    <property type="entry name" value="Aldo_ket_red"/>
    <property type="match status" value="1"/>
</dbReference>
<dbReference type="SUPFAM" id="SSF51430">
    <property type="entry name" value="NAD(P)-linked oxidoreductase"/>
    <property type="match status" value="1"/>
</dbReference>
<accession>A0A9P8QDL4</accession>
<dbReference type="GO" id="GO:0016616">
    <property type="term" value="F:oxidoreductase activity, acting on the CH-OH group of donors, NAD or NADP as acceptor"/>
    <property type="evidence" value="ECO:0007669"/>
    <property type="project" value="UniProtKB-ARBA"/>
</dbReference>
<dbReference type="InterPro" id="IPR044494">
    <property type="entry name" value="AKR3C2/3"/>
</dbReference>
<dbReference type="PANTHER" id="PTHR11732">
    <property type="entry name" value="ALDO/KETO REDUCTASE"/>
    <property type="match status" value="1"/>
</dbReference>
<dbReference type="PIRSF" id="PIRSF000097">
    <property type="entry name" value="AKR"/>
    <property type="match status" value="1"/>
</dbReference>
<reference evidence="6" key="2">
    <citation type="submission" date="2021-01" db="EMBL/GenBank/DDBJ databases">
        <authorList>
            <person name="Schikora-Tamarit M.A."/>
        </authorList>
    </citation>
    <scope>NUCLEOTIDE SEQUENCE</scope>
    <source>
        <strain evidence="6">CBS2887</strain>
    </source>
</reference>
<evidence type="ECO:0000256" key="3">
    <source>
        <dbReference type="PIRSR" id="PIRSR000097-2"/>
    </source>
</evidence>
<feature type="binding site" evidence="3">
    <location>
        <position position="148"/>
    </location>
    <ligand>
        <name>substrate</name>
    </ligand>
</feature>
<gene>
    <name evidence="6" type="ORF">WICPIJ_001449</name>
</gene>
<evidence type="ECO:0000256" key="4">
    <source>
        <dbReference type="PIRSR" id="PIRSR000097-3"/>
    </source>
</evidence>
<sequence>MSDFITVPLQYREIPRSATKASIPAIGYGSGTKHQILKKSRPAEIRHTLHDDLVSDFYNAFKRGFRHIDTAEVYTTHEEVGEALKRVLDESEGKLKREDFFVTDKYSPGFEYKEHNITVPAATSGPYESINVALKELGLEYIDLYLIHSQFFQDRLTHGLSIEDAWLQIEKAFEEGKVRHIGVSNFDTAHLDRIRKVGKYGPQVLQIEYHAYLQNQSNGIIQYAKDHDILVEAYSPLAPLSRSPDGPLKDLLPELVAKYGKTDAQILLRWVYQQGIVVLTTTSNQDRLDDSLAIFGFELDQEDVEKIREVGASFNFRGFFGGFDQED</sequence>
<organism evidence="6 7">
    <name type="scientific">Wickerhamomyces pijperi</name>
    <name type="common">Yeast</name>
    <name type="synonym">Pichia pijperi</name>
    <dbReference type="NCBI Taxonomy" id="599730"/>
    <lineage>
        <taxon>Eukaryota</taxon>
        <taxon>Fungi</taxon>
        <taxon>Dikarya</taxon>
        <taxon>Ascomycota</taxon>
        <taxon>Saccharomycotina</taxon>
        <taxon>Saccharomycetes</taxon>
        <taxon>Phaffomycetales</taxon>
        <taxon>Wickerhamomycetaceae</taxon>
        <taxon>Wickerhamomyces</taxon>
    </lineage>
</organism>
<dbReference type="Gene3D" id="3.20.20.100">
    <property type="entry name" value="NADP-dependent oxidoreductase domain"/>
    <property type="match status" value="1"/>
</dbReference>
<dbReference type="GO" id="GO:0016652">
    <property type="term" value="F:oxidoreductase activity, acting on NAD(P)H as acceptor"/>
    <property type="evidence" value="ECO:0007669"/>
    <property type="project" value="InterPro"/>
</dbReference>
<dbReference type="OrthoDB" id="416253at2759"/>
<dbReference type="InterPro" id="IPR020471">
    <property type="entry name" value="AKR"/>
</dbReference>
<dbReference type="InterPro" id="IPR023210">
    <property type="entry name" value="NADP_OxRdtase_dom"/>
</dbReference>
<dbReference type="Proteomes" id="UP000774326">
    <property type="component" value="Unassembled WGS sequence"/>
</dbReference>
<protein>
    <recommendedName>
        <fullName evidence="5">NADP-dependent oxidoreductase domain-containing protein</fullName>
    </recommendedName>
</protein>
<name>A0A9P8QDL4_WICPI</name>
<feature type="domain" description="NADP-dependent oxidoreductase" evidence="5">
    <location>
        <begin position="59"/>
        <end position="310"/>
    </location>
</feature>
<evidence type="ECO:0000256" key="2">
    <source>
        <dbReference type="PIRSR" id="PIRSR000097-1"/>
    </source>
</evidence>
<dbReference type="AlphaFoldDB" id="A0A9P8QDL4"/>
<dbReference type="InterPro" id="IPR018170">
    <property type="entry name" value="Aldo/ket_reductase_CS"/>
</dbReference>
<feature type="active site" description="Proton donor" evidence="2">
    <location>
        <position position="74"/>
    </location>
</feature>
<dbReference type="EMBL" id="JAEUBG010000738">
    <property type="protein sequence ID" value="KAH3687569.1"/>
    <property type="molecule type" value="Genomic_DNA"/>
</dbReference>
<comment type="caution">
    <text evidence="6">The sequence shown here is derived from an EMBL/GenBank/DDBJ whole genome shotgun (WGS) entry which is preliminary data.</text>
</comment>
<evidence type="ECO:0000259" key="5">
    <source>
        <dbReference type="Pfam" id="PF00248"/>
    </source>
</evidence>
<evidence type="ECO:0000256" key="1">
    <source>
        <dbReference type="ARBA" id="ARBA00023002"/>
    </source>
</evidence>
<reference evidence="6" key="1">
    <citation type="journal article" date="2021" name="Open Biol.">
        <title>Shared evolutionary footprints suggest mitochondrial oxidative damage underlies multiple complex I losses in fungi.</title>
        <authorList>
            <person name="Schikora-Tamarit M.A."/>
            <person name="Marcet-Houben M."/>
            <person name="Nosek J."/>
            <person name="Gabaldon T."/>
        </authorList>
    </citation>
    <scope>NUCLEOTIDE SEQUENCE</scope>
    <source>
        <strain evidence="6">CBS2887</strain>
    </source>
</reference>
<keyword evidence="1" id="KW-0560">Oxidoreductase</keyword>
<proteinExistence type="predicted"/>
<dbReference type="PROSITE" id="PS00062">
    <property type="entry name" value="ALDOKETO_REDUCTASE_2"/>
    <property type="match status" value="1"/>
</dbReference>
<evidence type="ECO:0000313" key="6">
    <source>
        <dbReference type="EMBL" id="KAH3687569.1"/>
    </source>
</evidence>